<organism evidence="10">
    <name type="scientific">Schistocephalus solidus</name>
    <name type="common">Tapeworm</name>
    <dbReference type="NCBI Taxonomy" id="70667"/>
    <lineage>
        <taxon>Eukaryota</taxon>
        <taxon>Metazoa</taxon>
        <taxon>Spiralia</taxon>
        <taxon>Lophotrochozoa</taxon>
        <taxon>Platyhelminthes</taxon>
        <taxon>Cestoda</taxon>
        <taxon>Eucestoda</taxon>
        <taxon>Diphyllobothriidea</taxon>
        <taxon>Diphyllobothriidae</taxon>
        <taxon>Schistocephalus</taxon>
    </lineage>
</organism>
<gene>
    <name evidence="8" type="ORF">SSLN_LOCUS17610</name>
</gene>
<evidence type="ECO:0000256" key="1">
    <source>
        <dbReference type="ARBA" id="ARBA00004123"/>
    </source>
</evidence>
<evidence type="ECO:0000313" key="8">
    <source>
        <dbReference type="EMBL" id="VDM03996.1"/>
    </source>
</evidence>
<reference evidence="8 9" key="2">
    <citation type="submission" date="2018-11" db="EMBL/GenBank/DDBJ databases">
        <authorList>
            <consortium name="Pathogen Informatics"/>
        </authorList>
    </citation>
    <scope>NUCLEOTIDE SEQUENCE [LARGE SCALE GENOMIC DNA]</scope>
    <source>
        <strain evidence="8 9">NST_G2</strain>
    </source>
</reference>
<comment type="subcellular location">
    <subcellularLocation>
        <location evidence="2">Cytoplasm</location>
    </subcellularLocation>
    <subcellularLocation>
        <location evidence="1">Nucleus</location>
    </subcellularLocation>
</comment>
<dbReference type="GO" id="GO:0005643">
    <property type="term" value="C:nuclear pore"/>
    <property type="evidence" value="ECO:0007669"/>
    <property type="project" value="TreeGrafter"/>
</dbReference>
<evidence type="ECO:0000256" key="7">
    <source>
        <dbReference type="ARBA" id="ARBA00023242"/>
    </source>
</evidence>
<reference evidence="10" key="1">
    <citation type="submission" date="2016-06" db="UniProtKB">
        <authorList>
            <consortium name="WormBaseParasite"/>
        </authorList>
    </citation>
    <scope>IDENTIFICATION</scope>
</reference>
<evidence type="ECO:0000256" key="6">
    <source>
        <dbReference type="ARBA" id="ARBA00022927"/>
    </source>
</evidence>
<keyword evidence="9" id="KW-1185">Reference proteome</keyword>
<accession>A0A183TMB2</accession>
<dbReference type="PANTHER" id="PTHR12596">
    <property type="entry name" value="EXPORTIN 4,7-RELATED"/>
    <property type="match status" value="1"/>
</dbReference>
<keyword evidence="4" id="KW-0813">Transport</keyword>
<sequence>MSMSFRDTLLFPIFQLGLNLLQETDQNLKTIDALDPSQTAIVQHSLRLALSCLSYDFLGTSVGSTPAACDDFISSTGDDLMTVQLPTAWRPVFLECSTVQLFFRLFAGLPSQLRPLINVLAFNAFRCSSSILSSTQTISCLVQMASIRRSLFSNTERQSFLTSLMTGALSVLREHAELLREPLTYHEFCRFLSRIKCNFQLSELMQVEGYADFLRLVAEFTVHSLRVRYVLVNFDSNVPVTHLWSNFHI</sequence>
<dbReference type="GO" id="GO:0006611">
    <property type="term" value="P:protein export from nucleus"/>
    <property type="evidence" value="ECO:0007669"/>
    <property type="project" value="TreeGrafter"/>
</dbReference>
<dbReference type="EMBL" id="UYSU01042797">
    <property type="protein sequence ID" value="VDM03996.1"/>
    <property type="molecule type" value="Genomic_DNA"/>
</dbReference>
<evidence type="ECO:0000313" key="10">
    <source>
        <dbReference type="WBParaSite" id="SSLN_0001827801-mRNA-1"/>
    </source>
</evidence>
<proteinExistence type="inferred from homology"/>
<dbReference type="GO" id="GO:0005737">
    <property type="term" value="C:cytoplasm"/>
    <property type="evidence" value="ECO:0007669"/>
    <property type="project" value="UniProtKB-SubCell"/>
</dbReference>
<dbReference type="STRING" id="70667.A0A183TMB2"/>
<dbReference type="WBParaSite" id="SSLN_0001827801-mRNA-1">
    <property type="protein sequence ID" value="SSLN_0001827801-mRNA-1"/>
    <property type="gene ID" value="SSLN_0001827801"/>
</dbReference>
<evidence type="ECO:0000256" key="2">
    <source>
        <dbReference type="ARBA" id="ARBA00004496"/>
    </source>
</evidence>
<evidence type="ECO:0000256" key="4">
    <source>
        <dbReference type="ARBA" id="ARBA00022448"/>
    </source>
</evidence>
<evidence type="ECO:0000313" key="9">
    <source>
        <dbReference type="Proteomes" id="UP000275846"/>
    </source>
</evidence>
<evidence type="ECO:0000256" key="3">
    <source>
        <dbReference type="ARBA" id="ARBA00009466"/>
    </source>
</evidence>
<keyword evidence="7" id="KW-0539">Nucleus</keyword>
<name>A0A183TMB2_SCHSO</name>
<dbReference type="GO" id="GO:0005049">
    <property type="term" value="F:nuclear export signal receptor activity"/>
    <property type="evidence" value="ECO:0007669"/>
    <property type="project" value="InterPro"/>
</dbReference>
<dbReference type="PANTHER" id="PTHR12596:SF2">
    <property type="entry name" value="EXPORTIN-7 ISOFORM X1"/>
    <property type="match status" value="1"/>
</dbReference>
<keyword evidence="6" id="KW-0653">Protein transport</keyword>
<dbReference type="OrthoDB" id="244158at2759"/>
<dbReference type="Proteomes" id="UP000275846">
    <property type="component" value="Unassembled WGS sequence"/>
</dbReference>
<dbReference type="InterPro" id="IPR044189">
    <property type="entry name" value="XPO4/7-like"/>
</dbReference>
<protein>
    <submittedName>
        <fullName evidence="8 10">Uncharacterized protein</fullName>
    </submittedName>
</protein>
<keyword evidence="5" id="KW-0963">Cytoplasm</keyword>
<evidence type="ECO:0000256" key="5">
    <source>
        <dbReference type="ARBA" id="ARBA00022490"/>
    </source>
</evidence>
<dbReference type="AlphaFoldDB" id="A0A183TMB2"/>
<comment type="similarity">
    <text evidence="3">Belongs to the exportin family.</text>
</comment>